<keyword evidence="2" id="KW-1185">Reference proteome</keyword>
<gene>
    <name evidence="1" type="ORF">ONZ51_g7779</name>
</gene>
<accession>A0AAD7TPH6</accession>
<reference evidence="1" key="1">
    <citation type="submission" date="2022-11" db="EMBL/GenBank/DDBJ databases">
        <title>Genome Sequence of Cubamyces cubensis.</title>
        <authorList>
            <person name="Buettner E."/>
        </authorList>
    </citation>
    <scope>NUCLEOTIDE SEQUENCE</scope>
    <source>
        <strain evidence="1">MPL-01</strain>
    </source>
</reference>
<evidence type="ECO:0000313" key="2">
    <source>
        <dbReference type="Proteomes" id="UP001215151"/>
    </source>
</evidence>
<proteinExistence type="predicted"/>
<dbReference type="AlphaFoldDB" id="A0AAD7TPH6"/>
<evidence type="ECO:0000313" key="1">
    <source>
        <dbReference type="EMBL" id="KAJ8473581.1"/>
    </source>
</evidence>
<comment type="caution">
    <text evidence="1">The sequence shown here is derived from an EMBL/GenBank/DDBJ whole genome shotgun (WGS) entry which is preliminary data.</text>
</comment>
<dbReference type="Proteomes" id="UP001215151">
    <property type="component" value="Unassembled WGS sequence"/>
</dbReference>
<sequence length="208" mass="22758">MHKGRLPRDDMMVQMSPYSLQQHPGNRGRSRQLQSTPVVILARPFPWPNINAFGTMFSSTEPINGHSLRTAIVSVFGVKRTCSGLVLDAWTNVHIFRCTAQSQVPSVGVLAGFWPRQHSSSAYYEPADAPADGDHTERRPGGSFQTCNFSGTTMNNTRSSFGVNMPSEFSGDVDNWSISIDGTTLSWPDDTEDGLKNSALASMDALCD</sequence>
<name>A0AAD7TPH6_9APHY</name>
<dbReference type="EMBL" id="JAPEVG010000217">
    <property type="protein sequence ID" value="KAJ8473581.1"/>
    <property type="molecule type" value="Genomic_DNA"/>
</dbReference>
<protein>
    <submittedName>
        <fullName evidence="1">Uncharacterized protein</fullName>
    </submittedName>
</protein>
<organism evidence="1 2">
    <name type="scientific">Trametes cubensis</name>
    <dbReference type="NCBI Taxonomy" id="1111947"/>
    <lineage>
        <taxon>Eukaryota</taxon>
        <taxon>Fungi</taxon>
        <taxon>Dikarya</taxon>
        <taxon>Basidiomycota</taxon>
        <taxon>Agaricomycotina</taxon>
        <taxon>Agaricomycetes</taxon>
        <taxon>Polyporales</taxon>
        <taxon>Polyporaceae</taxon>
        <taxon>Trametes</taxon>
    </lineage>
</organism>